<comment type="caution">
    <text evidence="2">The sequence shown here is derived from an EMBL/GenBank/DDBJ whole genome shotgun (WGS) entry which is preliminary data.</text>
</comment>
<feature type="compositionally biased region" description="Basic and acidic residues" evidence="1">
    <location>
        <begin position="571"/>
        <end position="581"/>
    </location>
</feature>
<feature type="compositionally biased region" description="Basic residues" evidence="1">
    <location>
        <begin position="207"/>
        <end position="225"/>
    </location>
</feature>
<feature type="compositionally biased region" description="Basic and acidic residues" evidence="1">
    <location>
        <begin position="592"/>
        <end position="602"/>
    </location>
</feature>
<reference evidence="2" key="1">
    <citation type="submission" date="2023-03" db="EMBL/GenBank/DDBJ databases">
        <title>Massive genome expansion in bonnet fungi (Mycena s.s.) driven by repeated elements and novel gene families across ecological guilds.</title>
        <authorList>
            <consortium name="Lawrence Berkeley National Laboratory"/>
            <person name="Harder C.B."/>
            <person name="Miyauchi S."/>
            <person name="Viragh M."/>
            <person name="Kuo A."/>
            <person name="Thoen E."/>
            <person name="Andreopoulos B."/>
            <person name="Lu D."/>
            <person name="Skrede I."/>
            <person name="Drula E."/>
            <person name="Henrissat B."/>
            <person name="Morin E."/>
            <person name="Kohler A."/>
            <person name="Barry K."/>
            <person name="LaButti K."/>
            <person name="Morin E."/>
            <person name="Salamov A."/>
            <person name="Lipzen A."/>
            <person name="Mereny Z."/>
            <person name="Hegedus B."/>
            <person name="Baldrian P."/>
            <person name="Stursova M."/>
            <person name="Weitz H."/>
            <person name="Taylor A."/>
            <person name="Grigoriev I.V."/>
            <person name="Nagy L.G."/>
            <person name="Martin F."/>
            <person name="Kauserud H."/>
        </authorList>
    </citation>
    <scope>NUCLEOTIDE SEQUENCE</scope>
    <source>
        <strain evidence="2">CBHHK067</strain>
    </source>
</reference>
<feature type="compositionally biased region" description="Basic residues" evidence="1">
    <location>
        <begin position="249"/>
        <end position="265"/>
    </location>
</feature>
<protein>
    <submittedName>
        <fullName evidence="2">Uncharacterized protein</fullName>
    </submittedName>
</protein>
<evidence type="ECO:0000256" key="1">
    <source>
        <dbReference type="SAM" id="MobiDB-lite"/>
    </source>
</evidence>
<name>A0AAD7G5Q4_MYCRO</name>
<dbReference type="AlphaFoldDB" id="A0AAD7G5Q4"/>
<organism evidence="2 3">
    <name type="scientific">Mycena rosella</name>
    <name type="common">Pink bonnet</name>
    <name type="synonym">Agaricus rosellus</name>
    <dbReference type="NCBI Taxonomy" id="1033263"/>
    <lineage>
        <taxon>Eukaryota</taxon>
        <taxon>Fungi</taxon>
        <taxon>Dikarya</taxon>
        <taxon>Basidiomycota</taxon>
        <taxon>Agaricomycotina</taxon>
        <taxon>Agaricomycetes</taxon>
        <taxon>Agaricomycetidae</taxon>
        <taxon>Agaricales</taxon>
        <taxon>Marasmiineae</taxon>
        <taxon>Mycenaceae</taxon>
        <taxon>Mycena</taxon>
    </lineage>
</organism>
<feature type="compositionally biased region" description="Polar residues" evidence="1">
    <location>
        <begin position="189"/>
        <end position="198"/>
    </location>
</feature>
<gene>
    <name evidence="2" type="ORF">B0H17DRAFT_1213166</name>
</gene>
<dbReference type="Proteomes" id="UP001221757">
    <property type="component" value="Unassembled WGS sequence"/>
</dbReference>
<feature type="region of interest" description="Disordered" evidence="1">
    <location>
        <begin position="550"/>
        <end position="602"/>
    </location>
</feature>
<proteinExistence type="predicted"/>
<evidence type="ECO:0000313" key="3">
    <source>
        <dbReference type="Proteomes" id="UP001221757"/>
    </source>
</evidence>
<dbReference type="EMBL" id="JARKIE010000279">
    <property type="protein sequence ID" value="KAJ7658480.1"/>
    <property type="molecule type" value="Genomic_DNA"/>
</dbReference>
<sequence length="602" mass="66915">MSTPGAPASATNLQLPLPPAFNPELTPRPARCPRVIRDHVCTRSLCRYACLIRDHLRALLAARASSTTTSAGSRHIRDHLHAPRSLRVHHLRSGPWALNTSTLRSLHAAIDTNILPTTHGVYTAKLTFLYLDLPGAASTMARGCKPLNPEDRAEGRKAALNRYSNKNREALRDAARLRMQRKRAALANADQTTIQNEALKTREAASKYRHRNREHIRTKDARRRAREGVKTSSARPSPEPLPKTQWPSSHKKLIAKGGKGGKHRAKSSEEEASEADEEQGGHGSANPYFPGRAPHEESRTDLVCPAGCDEDACKGYRRLLCSPAYFPDHGHESIDHPGPFYAFLSGPMHGIVTSQSAVDSVFHIDPKARYVEAKNYAAAMQIWNSNCVENHDHTRDHIDPPVVPISPAELTRRVIQSHQAALAAHVDEHRRVVLAPRTVLTPEDRERIVGIYRNVHAASAVLGEERARYTALVLRIDRQLQALDVEDVHDHLFAPAKPQRKRAAGERRALRGFLRARRADARQLLVAATVDARSDELSLILNARGDNERPPLSPVVISGSKDEEEGEGQEADSKAIEDEAQRLSALQDNEDEERRMRTLEGW</sequence>
<evidence type="ECO:0000313" key="2">
    <source>
        <dbReference type="EMBL" id="KAJ7658480.1"/>
    </source>
</evidence>
<accession>A0AAD7G5Q4</accession>
<keyword evidence="3" id="KW-1185">Reference proteome</keyword>
<feature type="region of interest" description="Disordered" evidence="1">
    <location>
        <begin position="186"/>
        <end position="296"/>
    </location>
</feature>